<feature type="domain" description="AlgX/AlgJ SGNH hydrolase-like" evidence="7">
    <location>
        <begin position="4"/>
        <end position="143"/>
    </location>
</feature>
<evidence type="ECO:0000256" key="6">
    <source>
        <dbReference type="ARBA" id="ARBA00022841"/>
    </source>
</evidence>
<evidence type="ECO:0000256" key="1">
    <source>
        <dbReference type="ARBA" id="ARBA00004418"/>
    </source>
</evidence>
<proteinExistence type="predicted"/>
<evidence type="ECO:0000256" key="2">
    <source>
        <dbReference type="ARBA" id="ARBA00005182"/>
    </source>
</evidence>
<dbReference type="RefSeq" id="WP_238233995.1">
    <property type="nucleotide sequence ID" value="NZ_BPQQ01000010.1"/>
</dbReference>
<reference evidence="8" key="2">
    <citation type="submission" date="2021-08" db="EMBL/GenBank/DDBJ databases">
        <authorList>
            <person name="Tani A."/>
            <person name="Ola A."/>
            <person name="Ogura Y."/>
            <person name="Katsura K."/>
            <person name="Hayashi T."/>
        </authorList>
    </citation>
    <scope>NUCLEOTIDE SEQUENCE</scope>
    <source>
        <strain evidence="8">DSM 17168</strain>
    </source>
</reference>
<sequence length="304" mass="34034">MFHIGQDGWLFLTGGSNDVVAQYGNSREVWARLLAWRHLALARAARAEGLGARYLHVVVPEKITVYDNKFAGLRVKVRRSPARRLARLLSLTRAGRALLVDLVGPMRAGRDAADLYFRTDTHWSFPGYFLAYREICRACGATPRDDLALRPSHPCAQVMDIETKLPFPEPETVMRHVLQRDAVREPGTLARVYEAAGRGHDLHVGAHVVFRNPSPQADPRRVVLFGSSCSGHVHGMLSGALAETFRELHFVWSASIDWAYVEAVRPDLLLFEIAERFMARVPTDDFSIEAFAAERIRALAQEGP</sequence>
<keyword evidence="6" id="KW-0016">Alginate biosynthesis</keyword>
<keyword evidence="5" id="KW-0574">Periplasm</keyword>
<keyword evidence="4" id="KW-0732">Signal</keyword>
<name>A0ABQ4SBR0_9HYPH</name>
<keyword evidence="9" id="KW-1185">Reference proteome</keyword>
<dbReference type="InterPro" id="IPR031811">
    <property type="entry name" value="ALGX/ALGJ_SGNH-like"/>
</dbReference>
<comment type="pathway">
    <text evidence="2">Glycan biosynthesis; alginate biosynthesis.</text>
</comment>
<evidence type="ECO:0000256" key="5">
    <source>
        <dbReference type="ARBA" id="ARBA00022764"/>
    </source>
</evidence>
<evidence type="ECO:0000256" key="3">
    <source>
        <dbReference type="ARBA" id="ARBA00022679"/>
    </source>
</evidence>
<comment type="caution">
    <text evidence="8">The sequence shown here is derived from an EMBL/GenBank/DDBJ whole genome shotgun (WGS) entry which is preliminary data.</text>
</comment>
<dbReference type="Pfam" id="PF16822">
    <property type="entry name" value="ALGX"/>
    <property type="match status" value="1"/>
</dbReference>
<dbReference type="Proteomes" id="UP001055153">
    <property type="component" value="Unassembled WGS sequence"/>
</dbReference>
<evidence type="ECO:0000313" key="9">
    <source>
        <dbReference type="Proteomes" id="UP001055153"/>
    </source>
</evidence>
<protein>
    <recommendedName>
        <fullName evidence="7">AlgX/AlgJ SGNH hydrolase-like domain-containing protein</fullName>
    </recommendedName>
</protein>
<comment type="subcellular location">
    <subcellularLocation>
        <location evidence="1">Periplasm</location>
    </subcellularLocation>
</comment>
<accession>A0ABQ4SBR0</accession>
<keyword evidence="3" id="KW-0808">Transferase</keyword>
<evidence type="ECO:0000256" key="4">
    <source>
        <dbReference type="ARBA" id="ARBA00022729"/>
    </source>
</evidence>
<evidence type="ECO:0000259" key="7">
    <source>
        <dbReference type="Pfam" id="PF16822"/>
    </source>
</evidence>
<dbReference type="EMBL" id="BPQQ01000010">
    <property type="protein sequence ID" value="GJD99120.1"/>
    <property type="molecule type" value="Genomic_DNA"/>
</dbReference>
<gene>
    <name evidence="8" type="ORF">GMJLKIPL_1036</name>
</gene>
<organism evidence="8 9">
    <name type="scientific">Methylobacterium isbiliense</name>
    <dbReference type="NCBI Taxonomy" id="315478"/>
    <lineage>
        <taxon>Bacteria</taxon>
        <taxon>Pseudomonadati</taxon>
        <taxon>Pseudomonadota</taxon>
        <taxon>Alphaproteobacteria</taxon>
        <taxon>Hyphomicrobiales</taxon>
        <taxon>Methylobacteriaceae</taxon>
        <taxon>Methylobacterium</taxon>
    </lineage>
</organism>
<evidence type="ECO:0000313" key="8">
    <source>
        <dbReference type="EMBL" id="GJD99120.1"/>
    </source>
</evidence>
<reference evidence="8" key="1">
    <citation type="journal article" date="2021" name="Front. Microbiol.">
        <title>Comprehensive Comparative Genomics and Phenotyping of Methylobacterium Species.</title>
        <authorList>
            <person name="Alessa O."/>
            <person name="Ogura Y."/>
            <person name="Fujitani Y."/>
            <person name="Takami H."/>
            <person name="Hayashi T."/>
            <person name="Sahin N."/>
            <person name="Tani A."/>
        </authorList>
    </citation>
    <scope>NUCLEOTIDE SEQUENCE</scope>
    <source>
        <strain evidence="8">DSM 17168</strain>
    </source>
</reference>